<keyword evidence="1" id="KW-1185">Reference proteome</keyword>
<name>A0A915CYS1_9BILA</name>
<protein>
    <submittedName>
        <fullName evidence="2">Uncharacterized protein</fullName>
    </submittedName>
</protein>
<dbReference type="WBParaSite" id="jg13699">
    <property type="protein sequence ID" value="jg13699"/>
    <property type="gene ID" value="jg13699"/>
</dbReference>
<organism evidence="1 2">
    <name type="scientific">Ditylenchus dipsaci</name>
    <dbReference type="NCBI Taxonomy" id="166011"/>
    <lineage>
        <taxon>Eukaryota</taxon>
        <taxon>Metazoa</taxon>
        <taxon>Ecdysozoa</taxon>
        <taxon>Nematoda</taxon>
        <taxon>Chromadorea</taxon>
        <taxon>Rhabditida</taxon>
        <taxon>Tylenchina</taxon>
        <taxon>Tylenchomorpha</taxon>
        <taxon>Sphaerularioidea</taxon>
        <taxon>Anguinidae</taxon>
        <taxon>Anguininae</taxon>
        <taxon>Ditylenchus</taxon>
    </lineage>
</organism>
<accession>A0A915CYS1</accession>
<reference evidence="2" key="1">
    <citation type="submission" date="2022-11" db="UniProtKB">
        <authorList>
            <consortium name="WormBaseParasite"/>
        </authorList>
    </citation>
    <scope>IDENTIFICATION</scope>
</reference>
<sequence length="85" mass="10047">MAIEIYVVIKESEHKYRYSSATKEEKVKRCNSTQWRSHPIWKWFQPFVCQDTPEGEDGSEQVSQLGKERMLCPYVLLIILLGRNI</sequence>
<dbReference type="Proteomes" id="UP000887574">
    <property type="component" value="Unplaced"/>
</dbReference>
<proteinExistence type="predicted"/>
<evidence type="ECO:0000313" key="1">
    <source>
        <dbReference type="Proteomes" id="UP000887574"/>
    </source>
</evidence>
<evidence type="ECO:0000313" key="2">
    <source>
        <dbReference type="WBParaSite" id="jg13699"/>
    </source>
</evidence>
<dbReference type="AlphaFoldDB" id="A0A915CYS1"/>